<dbReference type="STRING" id="1448308.A0A2T2P2P0"/>
<feature type="domain" description="Peptidase A1" evidence="5">
    <location>
        <begin position="62"/>
        <end position="419"/>
    </location>
</feature>
<dbReference type="InterPro" id="IPR033121">
    <property type="entry name" value="PEPTIDASE_A1"/>
</dbReference>
<dbReference type="InterPro" id="IPR001461">
    <property type="entry name" value="Aspartic_peptidase_A1"/>
</dbReference>
<feature type="region of interest" description="Disordered" evidence="2">
    <location>
        <begin position="607"/>
        <end position="706"/>
    </location>
</feature>
<feature type="compositionally biased region" description="Low complexity" evidence="2">
    <location>
        <begin position="642"/>
        <end position="652"/>
    </location>
</feature>
<dbReference type="Proteomes" id="UP000240883">
    <property type="component" value="Unassembled WGS sequence"/>
</dbReference>
<dbReference type="EMBL" id="KZ678130">
    <property type="protein sequence ID" value="PSN71947.1"/>
    <property type="molecule type" value="Genomic_DNA"/>
</dbReference>
<evidence type="ECO:0000256" key="2">
    <source>
        <dbReference type="SAM" id="MobiDB-lite"/>
    </source>
</evidence>
<proteinExistence type="inferred from homology"/>
<dbReference type="PANTHER" id="PTHR47966">
    <property type="entry name" value="BETA-SITE APP-CLEAVING ENZYME, ISOFORM A-RELATED"/>
    <property type="match status" value="1"/>
</dbReference>
<dbReference type="PROSITE" id="PS51767">
    <property type="entry name" value="PEPTIDASE_A1"/>
    <property type="match status" value="1"/>
</dbReference>
<dbReference type="Pfam" id="PF00026">
    <property type="entry name" value="Asp"/>
    <property type="match status" value="1"/>
</dbReference>
<dbReference type="CDD" id="cd05471">
    <property type="entry name" value="pepsin_like"/>
    <property type="match status" value="1"/>
</dbReference>
<evidence type="ECO:0000259" key="5">
    <source>
        <dbReference type="PROSITE" id="PS51767"/>
    </source>
</evidence>
<evidence type="ECO:0000256" key="4">
    <source>
        <dbReference type="SAM" id="SignalP"/>
    </source>
</evidence>
<comment type="similarity">
    <text evidence="1">Belongs to the peptidase A1 family.</text>
</comment>
<dbReference type="InterPro" id="IPR021109">
    <property type="entry name" value="Peptidase_aspartic_dom_sf"/>
</dbReference>
<reference evidence="6 7" key="1">
    <citation type="journal article" date="2018" name="Front. Microbiol.">
        <title>Genome-Wide Analysis of Corynespora cassiicola Leaf Fall Disease Putative Effectors.</title>
        <authorList>
            <person name="Lopez D."/>
            <person name="Ribeiro S."/>
            <person name="Label P."/>
            <person name="Fumanal B."/>
            <person name="Venisse J.S."/>
            <person name="Kohler A."/>
            <person name="de Oliveira R.R."/>
            <person name="Labutti K."/>
            <person name="Lipzen A."/>
            <person name="Lail K."/>
            <person name="Bauer D."/>
            <person name="Ohm R.A."/>
            <person name="Barry K.W."/>
            <person name="Spatafora J."/>
            <person name="Grigoriev I.V."/>
            <person name="Martin F.M."/>
            <person name="Pujade-Renaud V."/>
        </authorList>
    </citation>
    <scope>NUCLEOTIDE SEQUENCE [LARGE SCALE GENOMIC DNA]</scope>
    <source>
        <strain evidence="6 7">Philippines</strain>
    </source>
</reference>
<feature type="signal peptide" evidence="4">
    <location>
        <begin position="1"/>
        <end position="27"/>
    </location>
</feature>
<feature type="compositionally biased region" description="Polar residues" evidence="2">
    <location>
        <begin position="662"/>
        <end position="671"/>
    </location>
</feature>
<dbReference type="OrthoDB" id="4074350at2759"/>
<protein>
    <submittedName>
        <fullName evidence="6">Acid protease</fullName>
    </submittedName>
</protein>
<dbReference type="PANTHER" id="PTHR47966:SF51">
    <property type="entry name" value="BETA-SITE APP-CLEAVING ENZYME, ISOFORM A-RELATED"/>
    <property type="match status" value="1"/>
</dbReference>
<keyword evidence="7" id="KW-1185">Reference proteome</keyword>
<name>A0A2T2P2P0_CORCC</name>
<feature type="transmembrane region" description="Helical" evidence="3">
    <location>
        <begin position="460"/>
        <end position="483"/>
    </location>
</feature>
<evidence type="ECO:0000256" key="3">
    <source>
        <dbReference type="SAM" id="Phobius"/>
    </source>
</evidence>
<keyword evidence="3" id="KW-1133">Transmembrane helix</keyword>
<gene>
    <name evidence="6" type="ORF">BS50DRAFT_569544</name>
</gene>
<feature type="region of interest" description="Disordered" evidence="2">
    <location>
        <begin position="494"/>
        <end position="563"/>
    </location>
</feature>
<feature type="compositionally biased region" description="Low complexity" evidence="2">
    <location>
        <begin position="494"/>
        <end position="503"/>
    </location>
</feature>
<dbReference type="PRINTS" id="PR00792">
    <property type="entry name" value="PEPSIN"/>
</dbReference>
<dbReference type="SUPFAM" id="SSF50630">
    <property type="entry name" value="Acid proteases"/>
    <property type="match status" value="1"/>
</dbReference>
<feature type="chain" id="PRO_5015642013" evidence="4">
    <location>
        <begin position="28"/>
        <end position="706"/>
    </location>
</feature>
<keyword evidence="6" id="KW-0645">Protease</keyword>
<dbReference type="InterPro" id="IPR034164">
    <property type="entry name" value="Pepsin-like_dom"/>
</dbReference>
<dbReference type="Gene3D" id="2.40.70.10">
    <property type="entry name" value="Acid Proteases"/>
    <property type="match status" value="2"/>
</dbReference>
<evidence type="ECO:0000313" key="6">
    <source>
        <dbReference type="EMBL" id="PSN71947.1"/>
    </source>
</evidence>
<dbReference type="GO" id="GO:0006508">
    <property type="term" value="P:proteolysis"/>
    <property type="evidence" value="ECO:0007669"/>
    <property type="project" value="UniProtKB-KW"/>
</dbReference>
<dbReference type="GO" id="GO:0004190">
    <property type="term" value="F:aspartic-type endopeptidase activity"/>
    <property type="evidence" value="ECO:0007669"/>
    <property type="project" value="InterPro"/>
</dbReference>
<evidence type="ECO:0000256" key="1">
    <source>
        <dbReference type="ARBA" id="ARBA00007447"/>
    </source>
</evidence>
<dbReference type="GO" id="GO:0000324">
    <property type="term" value="C:fungal-type vacuole"/>
    <property type="evidence" value="ECO:0007669"/>
    <property type="project" value="TreeGrafter"/>
</dbReference>
<keyword evidence="3" id="KW-0472">Membrane</keyword>
<dbReference type="CDD" id="cd12087">
    <property type="entry name" value="TM_EGFR-like"/>
    <property type="match status" value="1"/>
</dbReference>
<keyword evidence="4" id="KW-0732">Signal</keyword>
<evidence type="ECO:0000313" key="7">
    <source>
        <dbReference type="Proteomes" id="UP000240883"/>
    </source>
</evidence>
<keyword evidence="6" id="KW-0378">Hydrolase</keyword>
<dbReference type="AlphaFoldDB" id="A0A2T2P2P0"/>
<organism evidence="6 7">
    <name type="scientific">Corynespora cassiicola Philippines</name>
    <dbReference type="NCBI Taxonomy" id="1448308"/>
    <lineage>
        <taxon>Eukaryota</taxon>
        <taxon>Fungi</taxon>
        <taxon>Dikarya</taxon>
        <taxon>Ascomycota</taxon>
        <taxon>Pezizomycotina</taxon>
        <taxon>Dothideomycetes</taxon>
        <taxon>Pleosporomycetidae</taxon>
        <taxon>Pleosporales</taxon>
        <taxon>Corynesporascaceae</taxon>
        <taxon>Corynespora</taxon>
    </lineage>
</organism>
<feature type="compositionally biased region" description="Basic and acidic residues" evidence="2">
    <location>
        <begin position="697"/>
        <end position="706"/>
    </location>
</feature>
<sequence>MGPSTSPRALAVISAVLGLALPQPCHSAASTALTARDANATLPAPVTVWPDQHWAGIDGAWNTFSLRIGDPYQTVNVFVSTASQQTWAVHNSACLVNVTDVATGTTKLENDPNCFDSRGRTYNITASDSWTDIGFFQLWTEKNLGLVGNGQYGYDTVGLGLPGEEGPTLKNTTVGTLITPNFWLGHFGLNPKPTNFSAFTEPSPSYMTYLFEQKHIPSVSFGYTAGQQYRAATFLGSLTLGGSDTSRYIPNDLSFQFAPDNERDIVVGIVGINATTTTQQNINLLARDSFTMYIDSTIAELWLPIEVCEAFEKAFGLTYDNETELYLVDDLLHQTLKAQNASVTFSLGQKFTTNATVDIELPYSAFDLEASPPYRGIENKTRYFPIRRGGQENQYVLGRTFLQEAYLIVDWERQNFSVSQCNFMFGQPQDIVPIYSPQYVGSLDQTEGNTTQRRLSTGTIIGIAVGTGFAFALIICAVVWWIWRTRQKRKKAQAAKTPVAAAKVSPTEKTEDLPSWPSQDADERTRVFPKAELPGESVGRPELSTDAKDSDAASPSSVGGLPTSYFEVGNTERQIFEMPGDIPTRQEADGRQLSEKESMMVRERVYNGIDPTGPPAATPTSEEAPRRLAPVSPSDVAMVNHRLPNTSPTTPRTPRDGALLESSDTFFQPSHTRARRNLEIDDMPLSPISPLEGSTDTSRRRFSYES</sequence>
<keyword evidence="3" id="KW-0812">Transmembrane</keyword>
<accession>A0A2T2P2P0</accession>